<sequence>MVDRPLVSRSRVRRPVFVVALAIVTGLALLVPAGAAAALAAKPGDGFEKSLIRVVRNDQFIDTAPAGVVSLGDSYSSGLGAGSYDDDCDRTPQAWGMLIFADEVSREDRLLLACSGAVVDDVYDQLDDLAEAGPSGGRLITLTVGGNDIGFAGELASCFVPFVGCAGRETTLMNRIDALVDPLTELYVDVQAANPGDVLIVGGYPLLVPDPEVRSSCRALTPLLSTAEREMIRRLGVALNQAIEEAASAAGVRSAGAQLEAVFDGHEACANGPDDWLNGLKLGSGSQEPDPDAPETRWDAFASFVRESFHPNVAGQAGYADAFTTVWGTH</sequence>
<dbReference type="Proteomes" id="UP000460435">
    <property type="component" value="Unassembled WGS sequence"/>
</dbReference>
<name>A0A7K3M5U3_9ACTN</name>
<feature type="disulfide bond" evidence="2">
    <location>
        <begin position="88"/>
        <end position="114"/>
    </location>
</feature>
<dbReference type="AlphaFoldDB" id="A0A7K3M5U3"/>
<comment type="caution">
    <text evidence="4">The sequence shown here is derived from an EMBL/GenBank/DDBJ whole genome shotgun (WGS) entry which is preliminary data.</text>
</comment>
<dbReference type="Gene3D" id="3.40.50.1110">
    <property type="entry name" value="SGNH hydrolase"/>
    <property type="match status" value="1"/>
</dbReference>
<dbReference type="InterPro" id="IPR037460">
    <property type="entry name" value="SEST-like"/>
</dbReference>
<dbReference type="GO" id="GO:0004806">
    <property type="term" value="F:triacylglycerol lipase activity"/>
    <property type="evidence" value="ECO:0007669"/>
    <property type="project" value="TreeGrafter"/>
</dbReference>
<feature type="domain" description="SGNH hydrolase-type esterase" evidence="3">
    <location>
        <begin position="71"/>
        <end position="317"/>
    </location>
</feature>
<dbReference type="RefSeq" id="WP_162451274.1">
    <property type="nucleotide sequence ID" value="NZ_WLZY01000005.1"/>
</dbReference>
<dbReference type="EMBL" id="WLZY01000005">
    <property type="protein sequence ID" value="NDL58580.1"/>
    <property type="molecule type" value="Genomic_DNA"/>
</dbReference>
<dbReference type="SUPFAM" id="SSF52266">
    <property type="entry name" value="SGNH hydrolase"/>
    <property type="match status" value="1"/>
</dbReference>
<dbReference type="GO" id="GO:0019433">
    <property type="term" value="P:triglyceride catabolic process"/>
    <property type="evidence" value="ECO:0007669"/>
    <property type="project" value="TreeGrafter"/>
</dbReference>
<organism evidence="4 5">
    <name type="scientific">Phytoactinopolyspora mesophila</name>
    <dbReference type="NCBI Taxonomy" id="2650750"/>
    <lineage>
        <taxon>Bacteria</taxon>
        <taxon>Bacillati</taxon>
        <taxon>Actinomycetota</taxon>
        <taxon>Actinomycetes</taxon>
        <taxon>Jiangellales</taxon>
        <taxon>Jiangellaceae</taxon>
        <taxon>Phytoactinopolyspora</taxon>
    </lineage>
</organism>
<reference evidence="4 5" key="1">
    <citation type="submission" date="2019-11" db="EMBL/GenBank/DDBJ databases">
        <authorList>
            <person name="Li X.-J."/>
            <person name="Feng X.-M."/>
        </authorList>
    </citation>
    <scope>NUCLEOTIDE SEQUENCE [LARGE SCALE GENOMIC DNA]</scope>
    <source>
        <strain evidence="4 5">XMNu-373</strain>
    </source>
</reference>
<evidence type="ECO:0000256" key="2">
    <source>
        <dbReference type="PIRSR" id="PIRSR637460-2"/>
    </source>
</evidence>
<keyword evidence="5" id="KW-1185">Reference proteome</keyword>
<evidence type="ECO:0000313" key="4">
    <source>
        <dbReference type="EMBL" id="NDL58580.1"/>
    </source>
</evidence>
<dbReference type="Pfam" id="PF13472">
    <property type="entry name" value="Lipase_GDSL_2"/>
    <property type="match status" value="1"/>
</dbReference>
<gene>
    <name evidence="4" type="ORF">F7O44_16040</name>
</gene>
<keyword evidence="2" id="KW-1015">Disulfide bond</keyword>
<dbReference type="InterPro" id="IPR013830">
    <property type="entry name" value="SGNH_hydro"/>
</dbReference>
<evidence type="ECO:0000259" key="3">
    <source>
        <dbReference type="Pfam" id="PF13472"/>
    </source>
</evidence>
<dbReference type="PANTHER" id="PTHR37981:SF1">
    <property type="entry name" value="SGNH HYDROLASE-TYPE ESTERASE DOMAIN-CONTAINING PROTEIN"/>
    <property type="match status" value="1"/>
</dbReference>
<dbReference type="InterPro" id="IPR036514">
    <property type="entry name" value="SGNH_hydro_sf"/>
</dbReference>
<feature type="active site" evidence="1">
    <location>
        <position position="310"/>
    </location>
</feature>
<dbReference type="CDD" id="cd01823">
    <property type="entry name" value="SEST_like"/>
    <property type="match status" value="1"/>
</dbReference>
<proteinExistence type="predicted"/>
<evidence type="ECO:0000313" key="5">
    <source>
        <dbReference type="Proteomes" id="UP000460435"/>
    </source>
</evidence>
<dbReference type="PANTHER" id="PTHR37981">
    <property type="entry name" value="LIPASE 2"/>
    <property type="match status" value="1"/>
</dbReference>
<feature type="active site" description="Nucleophile" evidence="1">
    <location>
        <position position="74"/>
    </location>
</feature>
<accession>A0A7K3M5U3</accession>
<protein>
    <recommendedName>
        <fullName evidence="3">SGNH hydrolase-type esterase domain-containing protein</fullName>
    </recommendedName>
</protein>
<evidence type="ECO:0000256" key="1">
    <source>
        <dbReference type="PIRSR" id="PIRSR637460-1"/>
    </source>
</evidence>
<feature type="disulfide bond" evidence="2">
    <location>
        <begin position="158"/>
        <end position="165"/>
    </location>
</feature>
<feature type="disulfide bond" evidence="2">
    <location>
        <begin position="217"/>
        <end position="269"/>
    </location>
</feature>